<evidence type="ECO:0000256" key="1">
    <source>
        <dbReference type="SAM" id="MobiDB-lite"/>
    </source>
</evidence>
<dbReference type="Proteomes" id="UP000683360">
    <property type="component" value="Unassembled WGS sequence"/>
</dbReference>
<dbReference type="EMBL" id="CAJPWZ010001274">
    <property type="protein sequence ID" value="CAG2211722.1"/>
    <property type="molecule type" value="Genomic_DNA"/>
</dbReference>
<evidence type="ECO:0000256" key="2">
    <source>
        <dbReference type="SAM" id="Phobius"/>
    </source>
</evidence>
<gene>
    <name evidence="3" type="ORF">MEDL_25741</name>
</gene>
<organism evidence="3 4">
    <name type="scientific">Mytilus edulis</name>
    <name type="common">Blue mussel</name>
    <dbReference type="NCBI Taxonomy" id="6550"/>
    <lineage>
        <taxon>Eukaryota</taxon>
        <taxon>Metazoa</taxon>
        <taxon>Spiralia</taxon>
        <taxon>Lophotrochozoa</taxon>
        <taxon>Mollusca</taxon>
        <taxon>Bivalvia</taxon>
        <taxon>Autobranchia</taxon>
        <taxon>Pteriomorphia</taxon>
        <taxon>Mytilida</taxon>
        <taxon>Mytiloidea</taxon>
        <taxon>Mytilidae</taxon>
        <taxon>Mytilinae</taxon>
        <taxon>Mytilus</taxon>
    </lineage>
</organism>
<evidence type="ECO:0000313" key="4">
    <source>
        <dbReference type="Proteomes" id="UP000683360"/>
    </source>
</evidence>
<protein>
    <recommendedName>
        <fullName evidence="5">WSC domain-containing protein</fullName>
    </recommendedName>
</protein>
<name>A0A8S3RTG4_MYTED</name>
<reference evidence="3" key="1">
    <citation type="submission" date="2021-03" db="EMBL/GenBank/DDBJ databases">
        <authorList>
            <person name="Bekaert M."/>
        </authorList>
    </citation>
    <scope>NUCLEOTIDE SEQUENCE</scope>
</reference>
<keyword evidence="2" id="KW-1133">Transmembrane helix</keyword>
<proteinExistence type="predicted"/>
<comment type="caution">
    <text evidence="3">The sequence shown here is derived from an EMBL/GenBank/DDBJ whole genome shotgun (WGS) entry which is preliminary data.</text>
</comment>
<sequence>MCSLAGIEEINNIDIFNESSGINKVGKAWTGTTVKYTKWAAFIGCGRRYSSIDSGRSTKTIDDCLQYCSGYSTSSYFVIKSSRCWCLSHNPETYDGNNDCRAICTNPSNTPCHYGNSALVFAFVEAQFTRKTWYDYQEDCLKQGNFVLYNNNTLRSYPQTNETYWTPIFRSHTVSSEIAKEKDFCIALSNVETRYFTIEHCSTLLPFLCTKSKSESNIKHYHEMAILTSVIIAAALIIILLIFLMIMISSRALGRLRFYKEKLQKVNERLQGTEFSEYTGLDESNVEGNESGYRELSPRMQQRSTIRQAHTPRDQLDHQECSIFIGFPISNWTTSSEVCSLPKVNNINITDMFINLLENTTFKEADKAWTGTVIKYTKFAAFIGCGRSYSPIDSGKNVETVEDCLRHCSDYSFASYFVIKSSKCFCISDKPEINSDVNDCRTVCTNVSYTPCSSGRSSMVFSFVEDINIPTTNTYIEQECVTVNKGQNRFIVRDCNAHYFYGCRNTSYELISNSWYGYQEKCLKDGWFVLFNRPTISDDANENLVFWTPIFRSHALVSGKHAGTEFCVPVKKGKTNEFTVEECSRKFPFLCSRNTIIDSPRFVTFPASVAVAELVVIIILVFLVVVISFKSFKRIRLYEEQLKQVNERLPGTEFSNYAGIEDSNEEVNNPRYNELSDESSQNNETGFEASKDKVDSQGYLMPEQHYHTILEVEEHYAEANVAEINGDKEHIGNDGYLVPVSK</sequence>
<evidence type="ECO:0000313" key="3">
    <source>
        <dbReference type="EMBL" id="CAG2211722.1"/>
    </source>
</evidence>
<dbReference type="OrthoDB" id="6114111at2759"/>
<feature type="region of interest" description="Disordered" evidence="1">
    <location>
        <begin position="659"/>
        <end position="692"/>
    </location>
</feature>
<accession>A0A8S3RTG4</accession>
<keyword evidence="2" id="KW-0472">Membrane</keyword>
<keyword evidence="4" id="KW-1185">Reference proteome</keyword>
<evidence type="ECO:0008006" key="5">
    <source>
        <dbReference type="Google" id="ProtNLM"/>
    </source>
</evidence>
<feature type="transmembrane region" description="Helical" evidence="2">
    <location>
        <begin position="602"/>
        <end position="627"/>
    </location>
</feature>
<feature type="transmembrane region" description="Helical" evidence="2">
    <location>
        <begin position="224"/>
        <end position="248"/>
    </location>
</feature>
<dbReference type="AlphaFoldDB" id="A0A8S3RTG4"/>
<keyword evidence="2" id="KW-0812">Transmembrane</keyword>